<evidence type="ECO:0000256" key="4">
    <source>
        <dbReference type="RuleBase" id="RU004003"/>
    </source>
</evidence>
<comment type="subcellular location">
    <subcellularLocation>
        <location evidence="1">Membrane</location>
    </subcellularLocation>
</comment>
<keyword evidence="2 6" id="KW-0732">Signal</keyword>
<feature type="chain" id="PRO_5017540172" description="Type II/III secretion system secretin-like domain-containing protein" evidence="6">
    <location>
        <begin position="36"/>
        <end position="661"/>
    </location>
</feature>
<gene>
    <name evidence="8" type="ORF">DHR80_04605</name>
</gene>
<feature type="signal peptide" evidence="6">
    <location>
        <begin position="1"/>
        <end position="35"/>
    </location>
</feature>
<comment type="similarity">
    <text evidence="4">Belongs to the bacterial secretin family.</text>
</comment>
<feature type="domain" description="Type II/III secretion system secretin-like" evidence="7">
    <location>
        <begin position="416"/>
        <end position="572"/>
    </location>
</feature>
<dbReference type="PANTHER" id="PTHR30332:SF24">
    <property type="entry name" value="SECRETIN GSPD-RELATED"/>
    <property type="match status" value="1"/>
</dbReference>
<dbReference type="Proteomes" id="UP000264179">
    <property type="component" value="Unassembled WGS sequence"/>
</dbReference>
<dbReference type="GO" id="GO:0015627">
    <property type="term" value="C:type II protein secretion system complex"/>
    <property type="evidence" value="ECO:0007669"/>
    <property type="project" value="TreeGrafter"/>
</dbReference>
<evidence type="ECO:0000313" key="9">
    <source>
        <dbReference type="Proteomes" id="UP000264179"/>
    </source>
</evidence>
<dbReference type="InterPro" id="IPR004846">
    <property type="entry name" value="T2SS/T3SS_dom"/>
</dbReference>
<dbReference type="Pfam" id="PF00263">
    <property type="entry name" value="Secretin"/>
    <property type="match status" value="1"/>
</dbReference>
<dbReference type="AlphaFoldDB" id="A0A3D5N5X0"/>
<evidence type="ECO:0000259" key="7">
    <source>
        <dbReference type="Pfam" id="PF00263"/>
    </source>
</evidence>
<organism evidence="8 9">
    <name type="scientific">Thalassospira lucentensis</name>
    <dbReference type="NCBI Taxonomy" id="168935"/>
    <lineage>
        <taxon>Bacteria</taxon>
        <taxon>Pseudomonadati</taxon>
        <taxon>Pseudomonadota</taxon>
        <taxon>Alphaproteobacteria</taxon>
        <taxon>Rhodospirillales</taxon>
        <taxon>Thalassospiraceae</taxon>
        <taxon>Thalassospira</taxon>
    </lineage>
</organism>
<comment type="caution">
    <text evidence="8">The sequence shown here is derived from an EMBL/GenBank/DDBJ whole genome shotgun (WGS) entry which is preliminary data.</text>
</comment>
<evidence type="ECO:0000256" key="2">
    <source>
        <dbReference type="ARBA" id="ARBA00022729"/>
    </source>
</evidence>
<evidence type="ECO:0000256" key="6">
    <source>
        <dbReference type="SAM" id="SignalP"/>
    </source>
</evidence>
<evidence type="ECO:0000256" key="3">
    <source>
        <dbReference type="ARBA" id="ARBA00023136"/>
    </source>
</evidence>
<dbReference type="PANTHER" id="PTHR30332">
    <property type="entry name" value="PROBABLE GENERAL SECRETION PATHWAY PROTEIN D"/>
    <property type="match status" value="1"/>
</dbReference>
<evidence type="ECO:0000256" key="1">
    <source>
        <dbReference type="ARBA" id="ARBA00004370"/>
    </source>
</evidence>
<dbReference type="EMBL" id="DPOP01000041">
    <property type="protein sequence ID" value="HCW66490.1"/>
    <property type="molecule type" value="Genomic_DNA"/>
</dbReference>
<feature type="coiled-coil region" evidence="5">
    <location>
        <begin position="577"/>
        <end position="604"/>
    </location>
</feature>
<protein>
    <recommendedName>
        <fullName evidence="7">Type II/III secretion system secretin-like domain-containing protein</fullName>
    </recommendedName>
</protein>
<keyword evidence="5" id="KW-0175">Coiled coil</keyword>
<evidence type="ECO:0000313" key="8">
    <source>
        <dbReference type="EMBL" id="HCW66490.1"/>
    </source>
</evidence>
<dbReference type="GO" id="GO:0016020">
    <property type="term" value="C:membrane"/>
    <property type="evidence" value="ECO:0007669"/>
    <property type="project" value="UniProtKB-SubCell"/>
</dbReference>
<dbReference type="SUPFAM" id="SSF48452">
    <property type="entry name" value="TPR-like"/>
    <property type="match status" value="1"/>
</dbReference>
<dbReference type="InterPro" id="IPR011990">
    <property type="entry name" value="TPR-like_helical_dom_sf"/>
</dbReference>
<evidence type="ECO:0000256" key="5">
    <source>
        <dbReference type="SAM" id="Coils"/>
    </source>
</evidence>
<name>A0A3D5N5X0_9PROT</name>
<reference evidence="8 9" key="1">
    <citation type="journal article" date="2018" name="Nat. Biotechnol.">
        <title>A standardized bacterial taxonomy based on genome phylogeny substantially revises the tree of life.</title>
        <authorList>
            <person name="Parks D.H."/>
            <person name="Chuvochina M."/>
            <person name="Waite D.W."/>
            <person name="Rinke C."/>
            <person name="Skarshewski A."/>
            <person name="Chaumeil P.A."/>
            <person name="Hugenholtz P."/>
        </authorList>
    </citation>
    <scope>NUCLEOTIDE SEQUENCE [LARGE SCALE GENOMIC DNA]</scope>
    <source>
        <strain evidence="8">UBA9881</strain>
    </source>
</reference>
<dbReference type="InterPro" id="IPR050810">
    <property type="entry name" value="Bact_Secretion_Sys_Channel"/>
</dbReference>
<sequence length="661" mass="72019">MVQIRKQFKRDPMLKTSFRGALVLSTLLVAGCQTAGLMSDGALGGNATPSVARDIAQKPVLTHSVVQDDAVQVLVRESINALEAQNMDEASRLINLALKLDITNPDLQFLNGLTYHLMGVQGDASKFELAEQGYKQALKFDPGNLSANYQLGLLYMDQRRYVLAQGYFAAVALHRGDDPAVLYSLASASYYARDPKTAEAALKHLLAVAPETKEQPEVLKAAALSLAAMDDRAGASSFVSAYRKAVLGPETIAYLEDRVQGWQSFYDNDAKVMMAQYGNDPYGPGNNPYGSSDPYGAAAPAPYGAAPDPYSQQQGGYGAPIAQGNSGQQGFADTSMVVVDVVLIGTQEDVRNSRGINLLNGLQLQFGDPLTGTAGFGYGSTRTKDYLNTGLEESTQTITRAISIPAVTYSLNIANSADANNQVLAKPSLVAQAGQTSEFFSGTEILAAAVSGGNGDSVSVQKEVGVKLAVTPEILPDDMIRLHVVAERTFLTDPSNSVVFEFRLDTTKTNVNSTVTMKFGETLVLGGLSERETSKSADGVPGLMDIPILNLLFSQRVERHFERSVLILMTPRRPLYARRAQVDRDGMIEEMSDLERDIERLEQRHKDWFTPRATFSEVIEKLQGREFFEEFRNGDVKIQSWQNDATGQQHIAMVRDRLLDQ</sequence>
<accession>A0A3D5N5X0</accession>
<dbReference type="Gene3D" id="1.25.40.10">
    <property type="entry name" value="Tetratricopeptide repeat domain"/>
    <property type="match status" value="1"/>
</dbReference>
<dbReference type="GO" id="GO:0009306">
    <property type="term" value="P:protein secretion"/>
    <property type="evidence" value="ECO:0007669"/>
    <property type="project" value="InterPro"/>
</dbReference>
<dbReference type="PROSITE" id="PS51257">
    <property type="entry name" value="PROKAR_LIPOPROTEIN"/>
    <property type="match status" value="1"/>
</dbReference>
<keyword evidence="3" id="KW-0472">Membrane</keyword>
<proteinExistence type="inferred from homology"/>